<dbReference type="EMBL" id="CAJHNH020001369">
    <property type="protein sequence ID" value="CAG5122809.1"/>
    <property type="molecule type" value="Genomic_DNA"/>
</dbReference>
<dbReference type="AlphaFoldDB" id="A0A8S3Z1C9"/>
<dbReference type="Proteomes" id="UP000678393">
    <property type="component" value="Unassembled WGS sequence"/>
</dbReference>
<keyword evidence="2" id="KW-1185">Reference proteome</keyword>
<evidence type="ECO:0000313" key="2">
    <source>
        <dbReference type="Proteomes" id="UP000678393"/>
    </source>
</evidence>
<sequence>VGNQCRTLTLPVQTRQKSVVEGEPPITVYFLGDTFELRRLIVRHPEVSETLPVEVARYKEIYMAYSNFMRSVHPDPSVMRWCRSQELQAIIEALHDEIVRLYRTFKRDIEVRGGQENNQQDAQQQFGTWVVM</sequence>
<dbReference type="Gene3D" id="1.20.140.100">
    <property type="entry name" value="Dynein heavy chain, N-terminal domain 2"/>
    <property type="match status" value="1"/>
</dbReference>
<reference evidence="1" key="1">
    <citation type="submission" date="2021-04" db="EMBL/GenBank/DDBJ databases">
        <authorList>
            <consortium name="Molecular Ecology Group"/>
        </authorList>
    </citation>
    <scope>NUCLEOTIDE SEQUENCE</scope>
</reference>
<comment type="caution">
    <text evidence="1">The sequence shown here is derived from an EMBL/GenBank/DDBJ whole genome shotgun (WGS) entry which is preliminary data.</text>
</comment>
<organism evidence="1 2">
    <name type="scientific">Candidula unifasciata</name>
    <dbReference type="NCBI Taxonomy" id="100452"/>
    <lineage>
        <taxon>Eukaryota</taxon>
        <taxon>Metazoa</taxon>
        <taxon>Spiralia</taxon>
        <taxon>Lophotrochozoa</taxon>
        <taxon>Mollusca</taxon>
        <taxon>Gastropoda</taxon>
        <taxon>Heterobranchia</taxon>
        <taxon>Euthyneura</taxon>
        <taxon>Panpulmonata</taxon>
        <taxon>Eupulmonata</taxon>
        <taxon>Stylommatophora</taxon>
        <taxon>Helicina</taxon>
        <taxon>Helicoidea</taxon>
        <taxon>Geomitridae</taxon>
        <taxon>Candidula</taxon>
    </lineage>
</organism>
<gene>
    <name evidence="1" type="ORF">CUNI_LOCUS8367</name>
</gene>
<dbReference type="OrthoDB" id="10446717at2759"/>
<feature type="non-terminal residue" evidence="1">
    <location>
        <position position="1"/>
    </location>
</feature>
<evidence type="ECO:0000313" key="1">
    <source>
        <dbReference type="EMBL" id="CAG5122809.1"/>
    </source>
</evidence>
<dbReference type="InterPro" id="IPR042222">
    <property type="entry name" value="Dynein_2_N"/>
</dbReference>
<accession>A0A8S3Z1C9</accession>
<protein>
    <submittedName>
        <fullName evidence="1">Uncharacterized protein</fullName>
    </submittedName>
</protein>
<proteinExistence type="predicted"/>
<name>A0A8S3Z1C9_9EUPU</name>